<accession>A0A0G3XFN2</accession>
<reference evidence="1 2" key="1">
    <citation type="submission" date="2015-06" db="EMBL/GenBank/DDBJ databases">
        <authorList>
            <person name="Zeng Y."/>
            <person name="Huang Y."/>
        </authorList>
    </citation>
    <scope>NUCLEOTIDE SEQUENCE [LARGE SCALE GENOMIC DNA]</scope>
    <source>
        <strain evidence="1 2">PQ-2</strain>
    </source>
</reference>
<name>A0A0G3XFN2_9SPHN</name>
<gene>
    <name evidence="1" type="ORF">AB433_04600</name>
</gene>
<protein>
    <submittedName>
        <fullName evidence="1">Uncharacterized protein</fullName>
    </submittedName>
</protein>
<proteinExistence type="predicted"/>
<evidence type="ECO:0000313" key="2">
    <source>
        <dbReference type="Proteomes" id="UP000035287"/>
    </source>
</evidence>
<dbReference type="AlphaFoldDB" id="A0A0G3XFN2"/>
<dbReference type="KEGG" id="cna:AB433_04600"/>
<dbReference type="Proteomes" id="UP000035287">
    <property type="component" value="Chromosome"/>
</dbReference>
<evidence type="ECO:0000313" key="1">
    <source>
        <dbReference type="EMBL" id="AKM09424.1"/>
    </source>
</evidence>
<sequence length="85" mass="8773">MVGLLVGSRTLRLLPGRAPGHASERSGLGSGGRFFAVVGVRAVTLQLAAKSSGFSISAREISELGMAEGVADAICIASHVRLYFD</sequence>
<organism evidence="1 2">
    <name type="scientific">Croceicoccus naphthovorans</name>
    <dbReference type="NCBI Taxonomy" id="1348774"/>
    <lineage>
        <taxon>Bacteria</taxon>
        <taxon>Pseudomonadati</taxon>
        <taxon>Pseudomonadota</taxon>
        <taxon>Alphaproteobacteria</taxon>
        <taxon>Sphingomonadales</taxon>
        <taxon>Erythrobacteraceae</taxon>
        <taxon>Croceicoccus</taxon>
    </lineage>
</organism>
<dbReference type="STRING" id="1348774.AB433_04600"/>
<keyword evidence="2" id="KW-1185">Reference proteome</keyword>
<dbReference type="EMBL" id="CP011770">
    <property type="protein sequence ID" value="AKM09424.1"/>
    <property type="molecule type" value="Genomic_DNA"/>
</dbReference>
<dbReference type="PATRIC" id="fig|1348774.3.peg.966"/>